<keyword evidence="4" id="KW-1185">Reference proteome</keyword>
<feature type="domain" description="Nucleoside transporter/FeoB GTPase Gate" evidence="2">
    <location>
        <begin position="50"/>
        <end position="159"/>
    </location>
</feature>
<feature type="transmembrane region" description="Helical" evidence="1">
    <location>
        <begin position="35"/>
        <end position="59"/>
    </location>
</feature>
<evidence type="ECO:0000259" key="2">
    <source>
        <dbReference type="Pfam" id="PF07670"/>
    </source>
</evidence>
<protein>
    <recommendedName>
        <fullName evidence="2">Nucleoside transporter/FeoB GTPase Gate domain-containing protein</fullName>
    </recommendedName>
</protein>
<evidence type="ECO:0000313" key="4">
    <source>
        <dbReference type="Proteomes" id="UP000186351"/>
    </source>
</evidence>
<dbReference type="InterPro" id="IPR011642">
    <property type="entry name" value="Gate_dom"/>
</dbReference>
<dbReference type="Proteomes" id="UP000186351">
    <property type="component" value="Chromosome"/>
</dbReference>
<dbReference type="AlphaFoldDB" id="A0A1B1SDP6"/>
<accession>A0A1Z2XKV3</accession>
<dbReference type="PIRSF" id="PIRSF036542">
    <property type="entry name" value="SpmA_SpmB"/>
    <property type="match status" value="1"/>
</dbReference>
<proteinExistence type="predicted"/>
<feature type="transmembrane region" description="Helical" evidence="1">
    <location>
        <begin position="236"/>
        <end position="255"/>
    </location>
</feature>
<sequence length="410" mass="44245">MVLNYIWIAFFLVAFVVAVGRTLFCGDFGIWSDIMGASFTSAATAFEIALGLTGVLSLWMGLMKIGERAGVIQMFGRVISPLFTRLFPGIPRNHPAMGSIFMNVSANMLGLDNAATPLGLKAMQELQELNPEKERATDAMLMFLVLNASGLCFIPIGIMMYRAQAGASNPTDVFLPILLATFISTMVGIIAMCLKQGIRLWDRVLISWLGGLAAAVSTIVWFFSTLPKEEVELYSGFFANVLLFSVIVFFIISGLRKRLNMYDAFIEGAKEGFKTAVMIIPYLVAILVAIGMFRASGAMDVLTSAMTSCAEFLGMDADWIGALPTALMKPLSGSGSRGMMVDLMSTYGADSFVARVSAAIQGSTDTTFYILAVYFGSVGVVKTRYAVPYALLADFTGSVAGVIAAYVFFH</sequence>
<dbReference type="STRING" id="1796646.A4V02_11885"/>
<dbReference type="KEGG" id="pary:A4V02_11885"/>
<feature type="transmembrane region" description="Helical" evidence="1">
    <location>
        <begin position="276"/>
        <end position="296"/>
    </location>
</feature>
<name>A0A1B1SDP6_9BACT</name>
<keyword evidence="1" id="KW-1133">Transmembrane helix</keyword>
<gene>
    <name evidence="3" type="ORF">A4V02_11885</name>
</gene>
<reference evidence="4" key="1">
    <citation type="submission" date="2016-04" db="EMBL/GenBank/DDBJ databases">
        <title>Complete Genome Sequences of Twelve Strains of a Stable Defined Moderately Diverse Mouse Microbiota 2 (sDMDMm2).</title>
        <authorList>
            <person name="Uchimura Y."/>
            <person name="Wyss M."/>
            <person name="Brugiroux S."/>
            <person name="Limenitakis J.P."/>
            <person name="Stecher B."/>
            <person name="McCoy K.D."/>
            <person name="Macpherson A.J."/>
        </authorList>
    </citation>
    <scope>NUCLEOTIDE SEQUENCE [LARGE SCALE GENOMIC DNA]</scope>
    <source>
        <strain evidence="4">YL27</strain>
    </source>
</reference>
<keyword evidence="1" id="KW-0472">Membrane</keyword>
<feature type="transmembrane region" description="Helical" evidence="1">
    <location>
        <begin position="386"/>
        <end position="409"/>
    </location>
</feature>
<evidence type="ECO:0000313" key="3">
    <source>
        <dbReference type="EMBL" id="ANU64863.1"/>
    </source>
</evidence>
<dbReference type="GeneID" id="65537572"/>
<dbReference type="Pfam" id="PF07670">
    <property type="entry name" value="Gate"/>
    <property type="match status" value="2"/>
</dbReference>
<dbReference type="GO" id="GO:0005886">
    <property type="term" value="C:plasma membrane"/>
    <property type="evidence" value="ECO:0007669"/>
    <property type="project" value="TreeGrafter"/>
</dbReference>
<organism evidence="3 4">
    <name type="scientific">Muribaculum intestinale</name>
    <dbReference type="NCBI Taxonomy" id="1796646"/>
    <lineage>
        <taxon>Bacteria</taxon>
        <taxon>Pseudomonadati</taxon>
        <taxon>Bacteroidota</taxon>
        <taxon>Bacteroidia</taxon>
        <taxon>Bacteroidales</taxon>
        <taxon>Muribaculaceae</taxon>
        <taxon>Muribaculum</taxon>
    </lineage>
</organism>
<feature type="transmembrane region" description="Helical" evidence="1">
    <location>
        <begin position="206"/>
        <end position="224"/>
    </location>
</feature>
<dbReference type="InterPro" id="IPR052549">
    <property type="entry name" value="SpmB"/>
</dbReference>
<dbReference type="EMBL" id="CP015402">
    <property type="protein sequence ID" value="ANU64863.1"/>
    <property type="molecule type" value="Genomic_DNA"/>
</dbReference>
<evidence type="ECO:0000256" key="1">
    <source>
        <dbReference type="SAM" id="Phobius"/>
    </source>
</evidence>
<feature type="domain" description="Nucleoside transporter/FeoB GTPase Gate" evidence="2">
    <location>
        <begin position="277"/>
        <end position="379"/>
    </location>
</feature>
<keyword evidence="1" id="KW-0812">Transmembrane</keyword>
<dbReference type="OrthoDB" id="9805623at2"/>
<dbReference type="RefSeq" id="WP_068962152.1">
    <property type="nucleotide sequence ID" value="NZ_CAJTAP010000004.1"/>
</dbReference>
<dbReference type="PANTHER" id="PTHR35793">
    <property type="entry name" value="INNER MEMBRANE PROTEIN YJIG"/>
    <property type="match status" value="1"/>
</dbReference>
<feature type="transmembrane region" description="Helical" evidence="1">
    <location>
        <begin position="173"/>
        <end position="194"/>
    </location>
</feature>
<dbReference type="PANTHER" id="PTHR35793:SF2">
    <property type="entry name" value="INNER MEMBRANE PROTEIN YJIG"/>
    <property type="match status" value="1"/>
</dbReference>
<accession>A0A1B1SDP6</accession>
<dbReference type="InterPro" id="IPR011415">
    <property type="entry name" value="SpmA_SpmB"/>
</dbReference>
<feature type="transmembrane region" description="Helical" evidence="1">
    <location>
        <begin position="139"/>
        <end position="161"/>
    </location>
</feature>